<dbReference type="GO" id="GO:0005634">
    <property type="term" value="C:nucleus"/>
    <property type="evidence" value="ECO:0007669"/>
    <property type="project" value="TreeGrafter"/>
</dbReference>
<evidence type="ECO:0000256" key="1">
    <source>
        <dbReference type="SAM" id="Phobius"/>
    </source>
</evidence>
<reference evidence="3" key="1">
    <citation type="journal article" date="2012" name="BMC Genomics">
        <title>Characterisation of full-length cDNA sequences provides insights into the Eimeria tenella transcriptome.</title>
        <authorList>
            <person name="Amiruddin N."/>
            <person name="Lee X.W."/>
            <person name="Blake D.P."/>
            <person name="Suzuki Y."/>
            <person name="Tay Y.L."/>
            <person name="Lim L.S."/>
            <person name="Tomley F.M."/>
            <person name="Watanabe J."/>
            <person name="Sugimoto C."/>
            <person name="Wan K.L."/>
        </authorList>
    </citation>
    <scope>NUCLEOTIDE SEQUENCE</scope>
    <source>
        <strain evidence="3">Houghton</strain>
    </source>
</reference>
<proteinExistence type="evidence at transcript level"/>
<dbReference type="PANTHER" id="PTHR44167:SF24">
    <property type="entry name" value="SERINE_THREONINE-PROTEIN KINASE CHK2"/>
    <property type="match status" value="1"/>
</dbReference>
<dbReference type="VEuPathDB" id="ToxoDB:ETH_00028765"/>
<evidence type="ECO:0000259" key="2">
    <source>
        <dbReference type="PROSITE" id="PS50011"/>
    </source>
</evidence>
<accession>H9B9S8</accession>
<dbReference type="SMART" id="SM00220">
    <property type="entry name" value="S_TKc"/>
    <property type="match status" value="1"/>
</dbReference>
<dbReference type="InterPro" id="IPR011009">
    <property type="entry name" value="Kinase-like_dom_sf"/>
</dbReference>
<keyword evidence="1" id="KW-0812">Transmembrane</keyword>
<dbReference type="EMBL" id="JN987515">
    <property type="protein sequence ID" value="AET50738.1"/>
    <property type="molecule type" value="mRNA"/>
</dbReference>
<dbReference type="GO" id="GO:0044773">
    <property type="term" value="P:mitotic DNA damage checkpoint signaling"/>
    <property type="evidence" value="ECO:0007669"/>
    <property type="project" value="TreeGrafter"/>
</dbReference>
<dbReference type="PANTHER" id="PTHR44167">
    <property type="entry name" value="OVARIAN-SPECIFIC SERINE/THREONINE-PROTEIN KINASE LOK-RELATED"/>
    <property type="match status" value="1"/>
</dbReference>
<dbReference type="VEuPathDB" id="ToxoDB:ETH2_1315000"/>
<organism evidence="3">
    <name type="scientific">Eimeria tenella</name>
    <name type="common">Coccidian parasite</name>
    <dbReference type="NCBI Taxonomy" id="5802"/>
    <lineage>
        <taxon>Eukaryota</taxon>
        <taxon>Sar</taxon>
        <taxon>Alveolata</taxon>
        <taxon>Apicomplexa</taxon>
        <taxon>Conoidasida</taxon>
        <taxon>Coccidia</taxon>
        <taxon>Eucoccidiorida</taxon>
        <taxon>Eimeriorina</taxon>
        <taxon>Eimeriidae</taxon>
        <taxon>Eimeria</taxon>
    </lineage>
</organism>
<dbReference type="Pfam" id="PF00069">
    <property type="entry name" value="Pkinase"/>
    <property type="match status" value="1"/>
</dbReference>
<name>H9B9S8_EIMTE</name>
<dbReference type="GO" id="GO:0004674">
    <property type="term" value="F:protein serine/threonine kinase activity"/>
    <property type="evidence" value="ECO:0007669"/>
    <property type="project" value="TreeGrafter"/>
</dbReference>
<dbReference type="Gene3D" id="1.10.510.10">
    <property type="entry name" value="Transferase(Phosphotransferase) domain 1"/>
    <property type="match status" value="1"/>
</dbReference>
<evidence type="ECO:0000313" key="3">
    <source>
        <dbReference type="EMBL" id="AET50738.1"/>
    </source>
</evidence>
<dbReference type="Gene3D" id="3.30.200.20">
    <property type="entry name" value="Phosphorylase Kinase, domain 1"/>
    <property type="match status" value="1"/>
</dbReference>
<dbReference type="InterPro" id="IPR000719">
    <property type="entry name" value="Prot_kinase_dom"/>
</dbReference>
<feature type="domain" description="Protein kinase" evidence="2">
    <location>
        <begin position="185"/>
        <end position="506"/>
    </location>
</feature>
<feature type="transmembrane region" description="Helical" evidence="1">
    <location>
        <begin position="46"/>
        <end position="65"/>
    </location>
</feature>
<dbReference type="AlphaFoldDB" id="H9B9S8"/>
<protein>
    <recommendedName>
        <fullName evidence="2">Protein kinase domain-containing protein</fullName>
    </recommendedName>
</protein>
<keyword evidence="1" id="KW-0472">Membrane</keyword>
<dbReference type="PROSITE" id="PS50011">
    <property type="entry name" value="PROTEIN_KINASE_DOM"/>
    <property type="match status" value="1"/>
</dbReference>
<keyword evidence="1" id="KW-1133">Transmembrane helix</keyword>
<dbReference type="GO" id="GO:0005524">
    <property type="term" value="F:ATP binding"/>
    <property type="evidence" value="ECO:0007669"/>
    <property type="project" value="InterPro"/>
</dbReference>
<sequence>MKSEAPAVMLSTSSESKLNDVADGPLFLTRLPHLGRARRRRKRLKFGLTAFLVMLSGFGLAFNAFSIGRRIMRLVSETPYAGHESGQGSDEESTMLRNVGKEEGRLPPAAENGKKFLAEALAKLEAEKKEKGIGAPATAGARRALRELAAHLSGGTSTNILGQTVILKEATPFDESVTRRFGRRLKIAKFLGEGTFALVLEVKDEETGEVYALRVPFGVNEETSSSSAAEASAGEESEYETELLENDVEHQVLAEEKGLRAILGKMPADKAAARMGLAVPLATAQLDKLPNGLHSNGVFISSKVQLTERFVVHLEDFIDQVPTLPTDAKTYIAQRLLLQVLHLQERGFCHNDLKLDGCLMRADGSFLLGDLGSSSPAGVEIDSLVGTTPEYAEPEFFMNILKGERRAVPVISHAKGDMWSLGVIIYELFTKTLPYGLTEPTNIDAAALGSYFGKLIEKDIAADMLIPEMTKARVPQRWQELLVKLLQVRRDKRISANEVAQEYADLWQ</sequence>
<dbReference type="SUPFAM" id="SSF56112">
    <property type="entry name" value="Protein kinase-like (PK-like)"/>
    <property type="match status" value="1"/>
</dbReference>